<dbReference type="AlphaFoldDB" id="A0A5M6ILI7"/>
<evidence type="ECO:0000256" key="4">
    <source>
        <dbReference type="ARBA" id="ARBA00022989"/>
    </source>
</evidence>
<dbReference type="OrthoDB" id="9806889at2"/>
<gene>
    <name evidence="8" type="ORF">F1189_27205</name>
</gene>
<feature type="domain" description="EamA" evidence="7">
    <location>
        <begin position="156"/>
        <end position="289"/>
    </location>
</feature>
<dbReference type="RefSeq" id="WP_150044888.1">
    <property type="nucleotide sequence ID" value="NZ_OW485601.1"/>
</dbReference>
<keyword evidence="5 6" id="KW-0472">Membrane</keyword>
<name>A0A5M6ILI7_9PROT</name>
<dbReference type="InterPro" id="IPR037185">
    <property type="entry name" value="EmrE-like"/>
</dbReference>
<keyword evidence="9" id="KW-1185">Reference proteome</keyword>
<dbReference type="PANTHER" id="PTHR32322:SF2">
    <property type="entry name" value="EAMA DOMAIN-CONTAINING PROTEIN"/>
    <property type="match status" value="1"/>
</dbReference>
<feature type="transmembrane region" description="Helical" evidence="6">
    <location>
        <begin position="40"/>
        <end position="58"/>
    </location>
</feature>
<reference evidence="8 9" key="1">
    <citation type="submission" date="2019-09" db="EMBL/GenBank/DDBJ databases">
        <title>Genome sequence of Rhodovastum atsumiense, a diverse member of the Acetobacteraceae family of non-sulfur purple photosynthetic bacteria.</title>
        <authorList>
            <person name="Meyer T."/>
            <person name="Kyndt J."/>
        </authorList>
    </citation>
    <scope>NUCLEOTIDE SEQUENCE [LARGE SCALE GENOMIC DNA]</scope>
    <source>
        <strain evidence="8 9">DSM 21279</strain>
    </source>
</reference>
<feature type="transmembrane region" description="Helical" evidence="6">
    <location>
        <begin position="131"/>
        <end position="153"/>
    </location>
</feature>
<evidence type="ECO:0000259" key="7">
    <source>
        <dbReference type="Pfam" id="PF00892"/>
    </source>
</evidence>
<comment type="similarity">
    <text evidence="2">Belongs to the EamA transporter family.</text>
</comment>
<dbReference type="Pfam" id="PF00892">
    <property type="entry name" value="EamA"/>
    <property type="match status" value="2"/>
</dbReference>
<accession>A0A5M6ILI7</accession>
<dbReference type="PANTHER" id="PTHR32322">
    <property type="entry name" value="INNER MEMBRANE TRANSPORTER"/>
    <property type="match status" value="1"/>
</dbReference>
<feature type="transmembrane region" description="Helical" evidence="6">
    <location>
        <begin position="70"/>
        <end position="88"/>
    </location>
</feature>
<evidence type="ECO:0000256" key="6">
    <source>
        <dbReference type="SAM" id="Phobius"/>
    </source>
</evidence>
<evidence type="ECO:0000313" key="8">
    <source>
        <dbReference type="EMBL" id="KAA5608797.1"/>
    </source>
</evidence>
<keyword evidence="3 6" id="KW-0812">Transmembrane</keyword>
<dbReference type="InterPro" id="IPR000620">
    <property type="entry name" value="EamA_dom"/>
</dbReference>
<evidence type="ECO:0000313" key="9">
    <source>
        <dbReference type="Proteomes" id="UP000325255"/>
    </source>
</evidence>
<feature type="transmembrane region" description="Helical" evidence="6">
    <location>
        <begin position="159"/>
        <end position="175"/>
    </location>
</feature>
<dbReference type="EMBL" id="VWPK01000067">
    <property type="protein sequence ID" value="KAA5608797.1"/>
    <property type="molecule type" value="Genomic_DNA"/>
</dbReference>
<dbReference type="GO" id="GO:0016020">
    <property type="term" value="C:membrane"/>
    <property type="evidence" value="ECO:0007669"/>
    <property type="project" value="UniProtKB-SubCell"/>
</dbReference>
<feature type="transmembrane region" description="Helical" evidence="6">
    <location>
        <begin position="274"/>
        <end position="290"/>
    </location>
</feature>
<dbReference type="Proteomes" id="UP000325255">
    <property type="component" value="Unassembled WGS sequence"/>
</dbReference>
<comment type="caution">
    <text evidence="8">The sequence shown here is derived from an EMBL/GenBank/DDBJ whole genome shotgun (WGS) entry which is preliminary data.</text>
</comment>
<feature type="transmembrane region" description="Helical" evidence="6">
    <location>
        <begin position="249"/>
        <end position="268"/>
    </location>
</feature>
<evidence type="ECO:0000256" key="3">
    <source>
        <dbReference type="ARBA" id="ARBA00022692"/>
    </source>
</evidence>
<evidence type="ECO:0000256" key="5">
    <source>
        <dbReference type="ARBA" id="ARBA00023136"/>
    </source>
</evidence>
<feature type="transmembrane region" description="Helical" evidence="6">
    <location>
        <begin position="100"/>
        <end position="119"/>
    </location>
</feature>
<feature type="transmembrane region" description="Helical" evidence="6">
    <location>
        <begin position="216"/>
        <end position="237"/>
    </location>
</feature>
<proteinExistence type="inferred from homology"/>
<feature type="domain" description="EamA" evidence="7">
    <location>
        <begin position="9"/>
        <end position="140"/>
    </location>
</feature>
<keyword evidence="4 6" id="KW-1133">Transmembrane helix</keyword>
<dbReference type="SUPFAM" id="SSF103481">
    <property type="entry name" value="Multidrug resistance efflux transporter EmrE"/>
    <property type="match status" value="2"/>
</dbReference>
<feature type="transmembrane region" description="Helical" evidence="6">
    <location>
        <begin position="184"/>
        <end position="204"/>
    </location>
</feature>
<evidence type="ECO:0000256" key="2">
    <source>
        <dbReference type="ARBA" id="ARBA00007362"/>
    </source>
</evidence>
<protein>
    <submittedName>
        <fullName evidence="8">DMT family transporter</fullName>
    </submittedName>
</protein>
<dbReference type="InterPro" id="IPR050638">
    <property type="entry name" value="AA-Vitamin_Transporters"/>
</dbReference>
<comment type="subcellular location">
    <subcellularLocation>
        <location evidence="1">Membrane</location>
        <topology evidence="1">Multi-pass membrane protein</topology>
    </subcellularLocation>
</comment>
<sequence>MQRLWRTAWLLMLTPPLFWSGNFITGRAVRDAVPPVSLAFWRWVGALAIALPFAWPHLARDLPVLRRHWVITLALATTGIAAFNTMVYTGLRTTTALNGVLLQSAIPLCILLWAVVLFGDRPRTREITGTFVSMAGVLVIAGEGSFATLAALSFNTGDLWVFGAVVAYALYTALLRRRPVVHPLSFLVASFVLGLLVLLPFYLAELAAGRHILFSTGAVAAMAYVAVFPSFLAYLAFNRGVELIGPARAGQYVHLMPIFGTLLAVVFLGEHVHLYHAAGIGLIAAGLVMAQRRRA</sequence>
<organism evidence="8 9">
    <name type="scientific">Rhodovastum atsumiense</name>
    <dbReference type="NCBI Taxonomy" id="504468"/>
    <lineage>
        <taxon>Bacteria</taxon>
        <taxon>Pseudomonadati</taxon>
        <taxon>Pseudomonadota</taxon>
        <taxon>Alphaproteobacteria</taxon>
        <taxon>Acetobacterales</taxon>
        <taxon>Acetobacteraceae</taxon>
        <taxon>Rhodovastum</taxon>
    </lineage>
</organism>
<evidence type="ECO:0000256" key="1">
    <source>
        <dbReference type="ARBA" id="ARBA00004141"/>
    </source>
</evidence>